<evidence type="ECO:0000313" key="5">
    <source>
        <dbReference type="Proteomes" id="UP001318860"/>
    </source>
</evidence>
<keyword evidence="3" id="KW-1133">Transmembrane helix</keyword>
<comment type="subcellular location">
    <subcellularLocation>
        <location evidence="1">Nucleus</location>
    </subcellularLocation>
</comment>
<feature type="transmembrane region" description="Helical" evidence="3">
    <location>
        <begin position="41"/>
        <end position="65"/>
    </location>
</feature>
<organism evidence="4 5">
    <name type="scientific">Rehmannia glutinosa</name>
    <name type="common">Chinese foxglove</name>
    <dbReference type="NCBI Taxonomy" id="99300"/>
    <lineage>
        <taxon>Eukaryota</taxon>
        <taxon>Viridiplantae</taxon>
        <taxon>Streptophyta</taxon>
        <taxon>Embryophyta</taxon>
        <taxon>Tracheophyta</taxon>
        <taxon>Spermatophyta</taxon>
        <taxon>Magnoliopsida</taxon>
        <taxon>eudicotyledons</taxon>
        <taxon>Gunneridae</taxon>
        <taxon>Pentapetalae</taxon>
        <taxon>asterids</taxon>
        <taxon>lamiids</taxon>
        <taxon>Lamiales</taxon>
        <taxon>Orobanchaceae</taxon>
        <taxon>Rehmannieae</taxon>
        <taxon>Rehmannia</taxon>
    </lineage>
</organism>
<keyword evidence="2" id="KW-0539">Nucleus</keyword>
<evidence type="ECO:0000256" key="1">
    <source>
        <dbReference type="ARBA" id="ARBA00004123"/>
    </source>
</evidence>
<keyword evidence="3" id="KW-0472">Membrane</keyword>
<evidence type="ECO:0000256" key="2">
    <source>
        <dbReference type="ARBA" id="ARBA00023242"/>
    </source>
</evidence>
<accession>A0ABR0W6E5</accession>
<dbReference type="InterPro" id="IPR027074">
    <property type="entry name" value="Integrator_9su"/>
</dbReference>
<reference evidence="4 5" key="1">
    <citation type="journal article" date="2021" name="Comput. Struct. Biotechnol. J.">
        <title>De novo genome assembly of the potent medicinal plant Rehmannia glutinosa using nanopore technology.</title>
        <authorList>
            <person name="Ma L."/>
            <person name="Dong C."/>
            <person name="Song C."/>
            <person name="Wang X."/>
            <person name="Zheng X."/>
            <person name="Niu Y."/>
            <person name="Chen S."/>
            <person name="Feng W."/>
        </authorList>
    </citation>
    <scope>NUCLEOTIDE SEQUENCE [LARGE SCALE GENOMIC DNA]</scope>
    <source>
        <strain evidence="4">DH-2019</strain>
    </source>
</reference>
<name>A0ABR0W6E5_REHGL</name>
<evidence type="ECO:0000313" key="4">
    <source>
        <dbReference type="EMBL" id="KAK6143211.1"/>
    </source>
</evidence>
<dbReference type="PANTHER" id="PTHR46094:SF1">
    <property type="entry name" value="INTEGRATOR COMPLEX SUBUNIT 9"/>
    <property type="match status" value="1"/>
</dbReference>
<protein>
    <recommendedName>
        <fullName evidence="6">Beta-Casp domain-containing protein</fullName>
    </recommendedName>
</protein>
<dbReference type="InterPro" id="IPR036866">
    <property type="entry name" value="RibonucZ/Hydroxyglut_hydro"/>
</dbReference>
<comment type="caution">
    <text evidence="4">The sequence shown here is derived from an EMBL/GenBank/DDBJ whole genome shotgun (WGS) entry which is preliminary data.</text>
</comment>
<gene>
    <name evidence="4" type="ORF">DH2020_023559</name>
</gene>
<dbReference type="PANTHER" id="PTHR46094">
    <property type="entry name" value="INTEGRATOR COMPLEX SUBUNIT 9"/>
    <property type="match status" value="1"/>
</dbReference>
<dbReference type="Gene3D" id="3.60.15.10">
    <property type="entry name" value="Ribonuclease Z/Hydroxyacylglutathione hydrolase-like"/>
    <property type="match status" value="1"/>
</dbReference>
<keyword evidence="3" id="KW-0812">Transmembrane</keyword>
<dbReference type="Gene3D" id="3.40.50.10890">
    <property type="match status" value="1"/>
</dbReference>
<keyword evidence="5" id="KW-1185">Reference proteome</keyword>
<sequence length="589" mass="64966">MCSNAIANDENEEKGRKINKPLDANSLICAGPQYKTVKNLLLWNVSFIDIVMISSPMGILGLPFLTRNRDFSAKVYATEAAARIGQLMMEDLVSMHKEFRQFYGPAESDVPQWMKWDELELLPLELRQIIYGTDGTEFGGWMPLYSAADVKTCMLKVESLKYAEEACYNGTLIIKAISSGLEIGSCNWSITGPKGSIAYISSSVFSSTTAMGFDYKGLQGSDVILYSDLSSCNAPDKFDDDNNFSGAAGNNFSNLSDDDITSAMLLSVDEYLEEMEKLDFICSCSVDSIKAGGSVLIPIGRLGIILQLLERFALDLASENMKVPIFVISSVAEELMAYTDIIPEWLCRQLQDRLYSGQPLFSHVDMLKDGRLHLFPAIHSLKLLGSIVGQLVDADVEGVDTSLALLPFKPMAMKVLQCSFLSGMPQHIGPLENSFPFGYYSKNQTLHIPYTKEYSEFDIAVDLACRLQYTTLKQNDMDIARLKGELVVEQGRYRLLVGNEQASSQTKPVLHFGRLDLKVLQMALQKMGLNTAVEEVRSADGTQTASLVHISEPSKSIIEVTEAQTLITTADENVASLISQAVCSILDCI</sequence>
<evidence type="ECO:0000256" key="3">
    <source>
        <dbReference type="SAM" id="Phobius"/>
    </source>
</evidence>
<proteinExistence type="predicted"/>
<evidence type="ECO:0008006" key="6">
    <source>
        <dbReference type="Google" id="ProtNLM"/>
    </source>
</evidence>
<dbReference type="EMBL" id="JABTTQ020000013">
    <property type="protein sequence ID" value="KAK6143211.1"/>
    <property type="molecule type" value="Genomic_DNA"/>
</dbReference>
<dbReference type="Proteomes" id="UP001318860">
    <property type="component" value="Unassembled WGS sequence"/>
</dbReference>
<dbReference type="SUPFAM" id="SSF56281">
    <property type="entry name" value="Metallo-hydrolase/oxidoreductase"/>
    <property type="match status" value="1"/>
</dbReference>